<sequence length="247" mass="28529">MVASLGFPWTAGGVSREFKHLSPSLVQGQIRRYQTCLNAVALDEYRRLFSLKIWYLSKDSKVAKTIDLQQCWFPGAHHNVGGGYHNQALADLSFFWMLDHCRLFLNFNPKYIKYVVDTHYQPSQLESISGRPSRLEHADGYDMEHQGWGCGRCYNSYWIRHSWMWKYRTPGAYGDDDEETKETIHPSVRVRGQSSRENGGELKDRPGFYSPKALRGFEPREGTNWSWEWVKKEKGRGSGDPRGSIPG</sequence>
<evidence type="ECO:0000259" key="2">
    <source>
        <dbReference type="Pfam" id="PF09994"/>
    </source>
</evidence>
<dbReference type="PANTHER" id="PTHR33840:SF16">
    <property type="entry name" value="DUF2235 DOMAIN-CONTAINING PROTEIN"/>
    <property type="match status" value="1"/>
</dbReference>
<feature type="domain" description="T6SS Phospholipase effector Tle1-like catalytic" evidence="2">
    <location>
        <begin position="29"/>
        <end position="99"/>
    </location>
</feature>
<dbReference type="PANTHER" id="PTHR33840">
    <property type="match status" value="1"/>
</dbReference>
<dbReference type="EMBL" id="KN834820">
    <property type="protein sequence ID" value="KIK54077.1"/>
    <property type="molecule type" value="Genomic_DNA"/>
</dbReference>
<keyword evidence="4" id="KW-1185">Reference proteome</keyword>
<feature type="compositionally biased region" description="Basic and acidic residues" evidence="1">
    <location>
        <begin position="229"/>
        <end position="239"/>
    </location>
</feature>
<dbReference type="AlphaFoldDB" id="A0A0D0C832"/>
<name>A0A0D0C832_9AGAR</name>
<dbReference type="Proteomes" id="UP000053593">
    <property type="component" value="Unassembled WGS sequence"/>
</dbReference>
<dbReference type="HOGENOM" id="CLU_1124662_0_0_1"/>
<reference evidence="3 4" key="1">
    <citation type="submission" date="2014-04" db="EMBL/GenBank/DDBJ databases">
        <title>Evolutionary Origins and Diversification of the Mycorrhizal Mutualists.</title>
        <authorList>
            <consortium name="DOE Joint Genome Institute"/>
            <consortium name="Mycorrhizal Genomics Consortium"/>
            <person name="Kohler A."/>
            <person name="Kuo A."/>
            <person name="Nagy L.G."/>
            <person name="Floudas D."/>
            <person name="Copeland A."/>
            <person name="Barry K.W."/>
            <person name="Cichocki N."/>
            <person name="Veneault-Fourrey C."/>
            <person name="LaButti K."/>
            <person name="Lindquist E.A."/>
            <person name="Lipzen A."/>
            <person name="Lundell T."/>
            <person name="Morin E."/>
            <person name="Murat C."/>
            <person name="Riley R."/>
            <person name="Ohm R."/>
            <person name="Sun H."/>
            <person name="Tunlid A."/>
            <person name="Henrissat B."/>
            <person name="Grigoriev I.V."/>
            <person name="Hibbett D.S."/>
            <person name="Martin F."/>
        </authorList>
    </citation>
    <scope>NUCLEOTIDE SEQUENCE [LARGE SCALE GENOMIC DNA]</scope>
    <source>
        <strain evidence="3 4">FD-317 M1</strain>
    </source>
</reference>
<protein>
    <submittedName>
        <fullName evidence="3">Unplaced genomic scaffold GYMLUscaffold_72, whole genome shotgun sequence</fullName>
    </submittedName>
</protein>
<evidence type="ECO:0000256" key="1">
    <source>
        <dbReference type="SAM" id="MobiDB-lite"/>
    </source>
</evidence>
<organism evidence="3 4">
    <name type="scientific">Collybiopsis luxurians FD-317 M1</name>
    <dbReference type="NCBI Taxonomy" id="944289"/>
    <lineage>
        <taxon>Eukaryota</taxon>
        <taxon>Fungi</taxon>
        <taxon>Dikarya</taxon>
        <taxon>Basidiomycota</taxon>
        <taxon>Agaricomycotina</taxon>
        <taxon>Agaricomycetes</taxon>
        <taxon>Agaricomycetidae</taxon>
        <taxon>Agaricales</taxon>
        <taxon>Marasmiineae</taxon>
        <taxon>Omphalotaceae</taxon>
        <taxon>Collybiopsis</taxon>
        <taxon>Collybiopsis luxurians</taxon>
    </lineage>
</organism>
<accession>A0A0D0C832</accession>
<dbReference type="Pfam" id="PF09994">
    <property type="entry name" value="T6SS_Tle1-like_cat"/>
    <property type="match status" value="1"/>
</dbReference>
<feature type="region of interest" description="Disordered" evidence="1">
    <location>
        <begin position="228"/>
        <end position="247"/>
    </location>
</feature>
<gene>
    <name evidence="3" type="ORF">GYMLUDRAFT_249837</name>
</gene>
<dbReference type="OrthoDB" id="3057168at2759"/>
<evidence type="ECO:0000313" key="4">
    <source>
        <dbReference type="Proteomes" id="UP000053593"/>
    </source>
</evidence>
<dbReference type="InterPro" id="IPR018712">
    <property type="entry name" value="Tle1-like_cat"/>
</dbReference>
<feature type="region of interest" description="Disordered" evidence="1">
    <location>
        <begin position="189"/>
        <end position="215"/>
    </location>
</feature>
<proteinExistence type="predicted"/>
<evidence type="ECO:0000313" key="3">
    <source>
        <dbReference type="EMBL" id="KIK54077.1"/>
    </source>
</evidence>